<dbReference type="OrthoDB" id="9772751at2"/>
<dbReference type="RefSeq" id="WP_153247899.1">
    <property type="nucleotide sequence ID" value="NZ_CP044205.1"/>
</dbReference>
<dbReference type="InterPro" id="IPR013216">
    <property type="entry name" value="Methyltransf_11"/>
</dbReference>
<organism evidence="2 3">
    <name type="scientific">Candidatus Methylospira mobilis</name>
    <dbReference type="NCBI Taxonomy" id="1808979"/>
    <lineage>
        <taxon>Bacteria</taxon>
        <taxon>Pseudomonadati</taxon>
        <taxon>Pseudomonadota</taxon>
        <taxon>Gammaproteobacteria</taxon>
        <taxon>Methylococcales</taxon>
        <taxon>Methylococcaceae</taxon>
        <taxon>Candidatus Methylospira</taxon>
    </lineage>
</organism>
<dbReference type="SUPFAM" id="SSF53335">
    <property type="entry name" value="S-adenosyl-L-methionine-dependent methyltransferases"/>
    <property type="match status" value="1"/>
</dbReference>
<dbReference type="GO" id="GO:0008757">
    <property type="term" value="F:S-adenosylmethionine-dependent methyltransferase activity"/>
    <property type="evidence" value="ECO:0007669"/>
    <property type="project" value="InterPro"/>
</dbReference>
<dbReference type="Proteomes" id="UP000325755">
    <property type="component" value="Chromosome"/>
</dbReference>
<name>A0A5Q0BDJ4_9GAMM</name>
<keyword evidence="2" id="KW-0808">Transferase</keyword>
<evidence type="ECO:0000313" key="2">
    <source>
        <dbReference type="EMBL" id="QFY41915.1"/>
    </source>
</evidence>
<evidence type="ECO:0000259" key="1">
    <source>
        <dbReference type="Pfam" id="PF08241"/>
    </source>
</evidence>
<reference evidence="2 3" key="1">
    <citation type="submission" date="2019-09" db="EMBL/GenBank/DDBJ databases">
        <title>Ecophysiology of the spiral-shaped methanotroph Methylospira mobilis as revealed by the complete genome sequence.</title>
        <authorList>
            <person name="Oshkin I.Y."/>
            <person name="Dedysh S.N."/>
            <person name="Miroshnikov K."/>
            <person name="Danilova O.V."/>
            <person name="Hakobyan A."/>
            <person name="Liesack W."/>
        </authorList>
    </citation>
    <scope>NUCLEOTIDE SEQUENCE [LARGE SCALE GENOMIC DNA]</scope>
    <source>
        <strain evidence="2 3">Shm1</strain>
    </source>
</reference>
<protein>
    <submittedName>
        <fullName evidence="2">Class I SAM-dependent methyltransferase</fullName>
    </submittedName>
</protein>
<accession>A0A5Q0BDJ4</accession>
<gene>
    <name evidence="2" type="ORF">F6R98_04100</name>
</gene>
<dbReference type="CDD" id="cd02440">
    <property type="entry name" value="AdoMet_MTases"/>
    <property type="match status" value="1"/>
</dbReference>
<dbReference type="AlphaFoldDB" id="A0A5Q0BDJ4"/>
<feature type="domain" description="Methyltransferase type 11" evidence="1">
    <location>
        <begin position="46"/>
        <end position="140"/>
    </location>
</feature>
<evidence type="ECO:0000313" key="3">
    <source>
        <dbReference type="Proteomes" id="UP000325755"/>
    </source>
</evidence>
<dbReference type="GO" id="GO:0032259">
    <property type="term" value="P:methylation"/>
    <property type="evidence" value="ECO:0007669"/>
    <property type="project" value="UniProtKB-KW"/>
</dbReference>
<dbReference type="InParanoid" id="A0A5Q0BDJ4"/>
<dbReference type="PANTHER" id="PTHR43861">
    <property type="entry name" value="TRANS-ACONITATE 2-METHYLTRANSFERASE-RELATED"/>
    <property type="match status" value="1"/>
</dbReference>
<dbReference type="InterPro" id="IPR029063">
    <property type="entry name" value="SAM-dependent_MTases_sf"/>
</dbReference>
<sequence>MHALSLAFDTQRLAEKSEELSSDRQLFKRGKWLIDDLNISEGESVLDIGCGTGLLAEYVADIVGPAGSVTGIDPLPLRIDIARRKIRANLEFQVGNAYDLSEFPENHFDTVYLNAVFHWLGEKEQPLQQIHRVLKAGGHLGLNSGSKDHPFHLEKIRNRVLSKPPYNAFSESLSRFPHLVSVPELVWLLDRNQFSINKVEVQNNIFTLANPEDAIDFSHSSSFANFIGHLPEALRDSAMDEIKQELERLRTAEGIRLEGHRIVAIAAKK</sequence>
<proteinExistence type="predicted"/>
<keyword evidence="3" id="KW-1185">Reference proteome</keyword>
<dbReference type="Pfam" id="PF08241">
    <property type="entry name" value="Methyltransf_11"/>
    <property type="match status" value="1"/>
</dbReference>
<dbReference type="KEGG" id="mmob:F6R98_04100"/>
<dbReference type="Gene3D" id="3.40.50.150">
    <property type="entry name" value="Vaccinia Virus protein VP39"/>
    <property type="match status" value="1"/>
</dbReference>
<dbReference type="EMBL" id="CP044205">
    <property type="protein sequence ID" value="QFY41915.1"/>
    <property type="molecule type" value="Genomic_DNA"/>
</dbReference>
<keyword evidence="2" id="KW-0489">Methyltransferase</keyword>